<feature type="transmembrane region" description="Helical" evidence="6">
    <location>
        <begin position="212"/>
        <end position="232"/>
    </location>
</feature>
<evidence type="ECO:0000256" key="4">
    <source>
        <dbReference type="ARBA" id="ARBA00022989"/>
    </source>
</evidence>
<evidence type="ECO:0000313" key="7">
    <source>
        <dbReference type="EMBL" id="RKQ72599.1"/>
    </source>
</evidence>
<dbReference type="GO" id="GO:0005886">
    <property type="term" value="C:plasma membrane"/>
    <property type="evidence" value="ECO:0007669"/>
    <property type="project" value="UniProtKB-SubCell"/>
</dbReference>
<feature type="transmembrane region" description="Helical" evidence="6">
    <location>
        <begin position="172"/>
        <end position="200"/>
    </location>
</feature>
<feature type="transmembrane region" description="Helical" evidence="6">
    <location>
        <begin position="131"/>
        <end position="151"/>
    </location>
</feature>
<evidence type="ECO:0000256" key="2">
    <source>
        <dbReference type="ARBA" id="ARBA00022475"/>
    </source>
</evidence>
<feature type="transmembrane region" description="Helical" evidence="6">
    <location>
        <begin position="96"/>
        <end position="119"/>
    </location>
</feature>
<dbReference type="Proteomes" id="UP000277424">
    <property type="component" value="Unassembled WGS sequence"/>
</dbReference>
<accession>A0A420WNK1</accession>
<dbReference type="NCBIfam" id="NF037997">
    <property type="entry name" value="Na_Pi_symport"/>
    <property type="match status" value="1"/>
</dbReference>
<keyword evidence="2" id="KW-1003">Cell membrane</keyword>
<organism evidence="7 8">
    <name type="scientific">Oceanibaculum indicum</name>
    <dbReference type="NCBI Taxonomy" id="526216"/>
    <lineage>
        <taxon>Bacteria</taxon>
        <taxon>Pseudomonadati</taxon>
        <taxon>Pseudomonadota</taxon>
        <taxon>Alphaproteobacteria</taxon>
        <taxon>Rhodospirillales</taxon>
        <taxon>Oceanibaculaceae</taxon>
        <taxon>Oceanibaculum</taxon>
    </lineage>
</organism>
<dbReference type="AlphaFoldDB" id="A0A420WNK1"/>
<dbReference type="EMBL" id="RBIG01000001">
    <property type="protein sequence ID" value="RKQ72599.1"/>
    <property type="molecule type" value="Genomic_DNA"/>
</dbReference>
<evidence type="ECO:0000256" key="3">
    <source>
        <dbReference type="ARBA" id="ARBA00022692"/>
    </source>
</evidence>
<evidence type="ECO:0000256" key="1">
    <source>
        <dbReference type="ARBA" id="ARBA00004651"/>
    </source>
</evidence>
<name>A0A420WNK1_9PROT</name>
<dbReference type="GO" id="GO:0044341">
    <property type="term" value="P:sodium-dependent phosphate transport"/>
    <property type="evidence" value="ECO:0007669"/>
    <property type="project" value="InterPro"/>
</dbReference>
<evidence type="ECO:0000313" key="8">
    <source>
        <dbReference type="Proteomes" id="UP000277424"/>
    </source>
</evidence>
<dbReference type="OrthoDB" id="5786928at2"/>
<feature type="transmembrane region" description="Helical" evidence="6">
    <location>
        <begin position="285"/>
        <end position="306"/>
    </location>
</feature>
<dbReference type="InterPro" id="IPR003841">
    <property type="entry name" value="Na/Pi_transpt"/>
</dbReference>
<sequence length="541" mass="57944">MALTLASILAGLGLFFVGKDLLTSNLRNMVGRSVQLILSRVAAFPLLGLSWGAVLGAMIQSTAIVTFILVGLLTARMIEPRRALPILMGGNIGSALILLLVTLDIRIVVMLALGLTGILLTQGRLQHWKAALSAIFGLCLLYYGLVLLKAGTVPLAQSDDVMALMASLNGSLAAAFLIGAALSAACQSSITVALLGIGFLGSGLFSFEQAMLVIYGTNLGSGIVTYLLAGGVQGTARRMALFQLGFNLTGCVLLLALFVAEHVFGVPLVMALLRAVSSDVPQQLALSYLVFNSVTALFLFPLIGLVEQLLARRCPPSPQESDSQLAYLSPETARDSATAILLTEKEQLRLLERLPRYAELLRQADTPARKARLEALHKAFVSVHGQMKPYIAGLAEGDLTADSHERVYRIVDRHDRLGSIEAVLYDFAAAAPLLEGSTALAAIREALTEGLDALLLSYVEAMAGDDPDDMALIERITGDRGELMEGVRRSFFNDAALELDRDEKMGLLQLTGLFERLVWLLREMALKAPFEAGTRPALEAA</sequence>
<gene>
    <name evidence="7" type="ORF">BCL74_0367</name>
</gene>
<dbReference type="RefSeq" id="WP_121217106.1">
    <property type="nucleotide sequence ID" value="NZ_RBIG01000001.1"/>
</dbReference>
<feature type="transmembrane region" description="Helical" evidence="6">
    <location>
        <begin position="42"/>
        <end position="75"/>
    </location>
</feature>
<keyword evidence="5 6" id="KW-0472">Membrane</keyword>
<evidence type="ECO:0000256" key="6">
    <source>
        <dbReference type="SAM" id="Phobius"/>
    </source>
</evidence>
<proteinExistence type="predicted"/>
<evidence type="ECO:0000256" key="5">
    <source>
        <dbReference type="ARBA" id="ARBA00023136"/>
    </source>
</evidence>
<reference evidence="7 8" key="1">
    <citation type="submission" date="2018-10" db="EMBL/GenBank/DDBJ databases">
        <title>Comparative analysis of microorganisms from saline springs in Andes Mountain Range, Colombia.</title>
        <authorList>
            <person name="Rubin E."/>
        </authorList>
    </citation>
    <scope>NUCLEOTIDE SEQUENCE [LARGE SCALE GENOMIC DNA]</scope>
    <source>
        <strain evidence="7 8">USBA 36</strain>
    </source>
</reference>
<dbReference type="Pfam" id="PF02690">
    <property type="entry name" value="Na_Pi_cotrans"/>
    <property type="match status" value="2"/>
</dbReference>
<protein>
    <submittedName>
        <fullName evidence="7">Phosphate:Na+ symporter</fullName>
    </submittedName>
</protein>
<dbReference type="GO" id="GO:0005436">
    <property type="term" value="F:sodium:phosphate symporter activity"/>
    <property type="evidence" value="ECO:0007669"/>
    <property type="project" value="InterPro"/>
</dbReference>
<comment type="subcellular location">
    <subcellularLocation>
        <location evidence="1">Cell membrane</location>
        <topology evidence="1">Multi-pass membrane protein</topology>
    </subcellularLocation>
</comment>
<keyword evidence="3 6" id="KW-0812">Transmembrane</keyword>
<dbReference type="PANTHER" id="PTHR10010">
    <property type="entry name" value="SOLUTE CARRIER FAMILY 34 SODIUM PHOSPHATE , MEMBER 2-RELATED"/>
    <property type="match status" value="1"/>
</dbReference>
<comment type="caution">
    <text evidence="7">The sequence shown here is derived from an EMBL/GenBank/DDBJ whole genome shotgun (WGS) entry which is preliminary data.</text>
</comment>
<keyword evidence="4 6" id="KW-1133">Transmembrane helix</keyword>
<dbReference type="PANTHER" id="PTHR10010:SF46">
    <property type="entry name" value="SODIUM-DEPENDENT PHOSPHATE TRANSPORT PROTEIN 2B"/>
    <property type="match status" value="1"/>
</dbReference>
<feature type="transmembrane region" description="Helical" evidence="6">
    <location>
        <begin position="244"/>
        <end position="273"/>
    </location>
</feature>